<keyword evidence="2" id="KW-1185">Reference proteome</keyword>
<reference evidence="1 2" key="1">
    <citation type="journal article" date="2020" name="Cell">
        <title>Large-Scale Comparative Analyses of Tick Genomes Elucidate Their Genetic Diversity and Vector Capacities.</title>
        <authorList>
            <consortium name="Tick Genome and Microbiome Consortium (TIGMIC)"/>
            <person name="Jia N."/>
            <person name="Wang J."/>
            <person name="Shi W."/>
            <person name="Du L."/>
            <person name="Sun Y."/>
            <person name="Zhan W."/>
            <person name="Jiang J.F."/>
            <person name="Wang Q."/>
            <person name="Zhang B."/>
            <person name="Ji P."/>
            <person name="Bell-Sakyi L."/>
            <person name="Cui X.M."/>
            <person name="Yuan T.T."/>
            <person name="Jiang B.G."/>
            <person name="Yang W.F."/>
            <person name="Lam T.T."/>
            <person name="Chang Q.C."/>
            <person name="Ding S.J."/>
            <person name="Wang X.J."/>
            <person name="Zhu J.G."/>
            <person name="Ruan X.D."/>
            <person name="Zhao L."/>
            <person name="Wei J.T."/>
            <person name="Ye R.Z."/>
            <person name="Que T.C."/>
            <person name="Du C.H."/>
            <person name="Zhou Y.H."/>
            <person name="Cheng J.X."/>
            <person name="Dai P.F."/>
            <person name="Guo W.B."/>
            <person name="Han X.H."/>
            <person name="Huang E.J."/>
            <person name="Li L.F."/>
            <person name="Wei W."/>
            <person name="Gao Y.C."/>
            <person name="Liu J.Z."/>
            <person name="Shao H.Z."/>
            <person name="Wang X."/>
            <person name="Wang C.C."/>
            <person name="Yang T.C."/>
            <person name="Huo Q.B."/>
            <person name="Li W."/>
            <person name="Chen H.Y."/>
            <person name="Chen S.E."/>
            <person name="Zhou L.G."/>
            <person name="Ni X.B."/>
            <person name="Tian J.H."/>
            <person name="Sheng Y."/>
            <person name="Liu T."/>
            <person name="Pan Y.S."/>
            <person name="Xia L.Y."/>
            <person name="Li J."/>
            <person name="Zhao F."/>
            <person name="Cao W.C."/>
        </authorList>
    </citation>
    <scope>NUCLEOTIDE SEQUENCE [LARGE SCALE GENOMIC DNA]</scope>
    <source>
        <strain evidence="1">Iper-2018</strain>
    </source>
</reference>
<organism evidence="1 2">
    <name type="scientific">Ixodes persulcatus</name>
    <name type="common">Taiga tick</name>
    <dbReference type="NCBI Taxonomy" id="34615"/>
    <lineage>
        <taxon>Eukaryota</taxon>
        <taxon>Metazoa</taxon>
        <taxon>Ecdysozoa</taxon>
        <taxon>Arthropoda</taxon>
        <taxon>Chelicerata</taxon>
        <taxon>Arachnida</taxon>
        <taxon>Acari</taxon>
        <taxon>Parasitiformes</taxon>
        <taxon>Ixodida</taxon>
        <taxon>Ixodoidea</taxon>
        <taxon>Ixodidae</taxon>
        <taxon>Ixodinae</taxon>
        <taxon>Ixodes</taxon>
    </lineage>
</organism>
<accession>A0AC60Q736</accession>
<name>A0AC60Q736_IXOPE</name>
<comment type="caution">
    <text evidence="1">The sequence shown here is derived from an EMBL/GenBank/DDBJ whole genome shotgun (WGS) entry which is preliminary data.</text>
</comment>
<dbReference type="EMBL" id="JABSTQ010009403">
    <property type="protein sequence ID" value="KAG0429529.1"/>
    <property type="molecule type" value="Genomic_DNA"/>
</dbReference>
<gene>
    <name evidence="1" type="ORF">HPB47_023544</name>
</gene>
<protein>
    <submittedName>
        <fullName evidence="1">Uncharacterized protein</fullName>
    </submittedName>
</protein>
<proteinExistence type="predicted"/>
<dbReference type="Proteomes" id="UP000805193">
    <property type="component" value="Unassembled WGS sequence"/>
</dbReference>
<evidence type="ECO:0000313" key="2">
    <source>
        <dbReference type="Proteomes" id="UP000805193"/>
    </source>
</evidence>
<sequence length="245" mass="28047">MPDWASQCGLRPRFGMLSLTLTRAMCLAWIITEDTAPKSHLTEAAKAWLRSRNAEIASWEDFEDRFRRTFFSQTRAAERWSRIQDRVQQRTRCGTELVWESTPIYMFGNSSVLVTDRIRKCKANIGVDGVLARHILILVVPEEAKIVVLLIGRTLTKLTYLTYAILTLFLPQERLPSRQKLQLKASEESIIQKDRINWITLTAEQELTSPVVYRHGGQGVLIDMTFGEVTVPMCSASHHETAIRK</sequence>
<evidence type="ECO:0000313" key="1">
    <source>
        <dbReference type="EMBL" id="KAG0429529.1"/>
    </source>
</evidence>